<protein>
    <recommendedName>
        <fullName evidence="3">VWFA domain-containing protein</fullName>
    </recommendedName>
</protein>
<keyword evidence="2" id="KW-1185">Reference proteome</keyword>
<dbReference type="OrthoDB" id="109543at2759"/>
<dbReference type="Proteomes" id="UP000275078">
    <property type="component" value="Unassembled WGS sequence"/>
</dbReference>
<name>A0A3N4I2Y4_ASCIM</name>
<evidence type="ECO:0008006" key="3">
    <source>
        <dbReference type="Google" id="ProtNLM"/>
    </source>
</evidence>
<dbReference type="Gene3D" id="3.40.50.410">
    <property type="entry name" value="von Willebrand factor, type A domain"/>
    <property type="match status" value="1"/>
</dbReference>
<evidence type="ECO:0000313" key="2">
    <source>
        <dbReference type="Proteomes" id="UP000275078"/>
    </source>
</evidence>
<gene>
    <name evidence="1" type="ORF">BJ508DRAFT_415441</name>
</gene>
<proteinExistence type="predicted"/>
<reference evidence="1 2" key="1">
    <citation type="journal article" date="2018" name="Nat. Ecol. Evol.">
        <title>Pezizomycetes genomes reveal the molecular basis of ectomycorrhizal truffle lifestyle.</title>
        <authorList>
            <person name="Murat C."/>
            <person name="Payen T."/>
            <person name="Noel B."/>
            <person name="Kuo A."/>
            <person name="Morin E."/>
            <person name="Chen J."/>
            <person name="Kohler A."/>
            <person name="Krizsan K."/>
            <person name="Balestrini R."/>
            <person name="Da Silva C."/>
            <person name="Montanini B."/>
            <person name="Hainaut M."/>
            <person name="Levati E."/>
            <person name="Barry K.W."/>
            <person name="Belfiori B."/>
            <person name="Cichocki N."/>
            <person name="Clum A."/>
            <person name="Dockter R.B."/>
            <person name="Fauchery L."/>
            <person name="Guy J."/>
            <person name="Iotti M."/>
            <person name="Le Tacon F."/>
            <person name="Lindquist E.A."/>
            <person name="Lipzen A."/>
            <person name="Malagnac F."/>
            <person name="Mello A."/>
            <person name="Molinier V."/>
            <person name="Miyauchi S."/>
            <person name="Poulain J."/>
            <person name="Riccioni C."/>
            <person name="Rubini A."/>
            <person name="Sitrit Y."/>
            <person name="Splivallo R."/>
            <person name="Traeger S."/>
            <person name="Wang M."/>
            <person name="Zifcakova L."/>
            <person name="Wipf D."/>
            <person name="Zambonelli A."/>
            <person name="Paolocci F."/>
            <person name="Nowrousian M."/>
            <person name="Ottonello S."/>
            <person name="Baldrian P."/>
            <person name="Spatafora J.W."/>
            <person name="Henrissat B."/>
            <person name="Nagy L.G."/>
            <person name="Aury J.M."/>
            <person name="Wincker P."/>
            <person name="Grigoriev I.V."/>
            <person name="Bonfante P."/>
            <person name="Martin F.M."/>
        </authorList>
    </citation>
    <scope>NUCLEOTIDE SEQUENCE [LARGE SCALE GENOMIC DNA]</scope>
    <source>
        <strain evidence="1 2">RN42</strain>
    </source>
</reference>
<organism evidence="1 2">
    <name type="scientific">Ascobolus immersus RN42</name>
    <dbReference type="NCBI Taxonomy" id="1160509"/>
    <lineage>
        <taxon>Eukaryota</taxon>
        <taxon>Fungi</taxon>
        <taxon>Dikarya</taxon>
        <taxon>Ascomycota</taxon>
        <taxon>Pezizomycotina</taxon>
        <taxon>Pezizomycetes</taxon>
        <taxon>Pezizales</taxon>
        <taxon>Ascobolaceae</taxon>
        <taxon>Ascobolus</taxon>
    </lineage>
</organism>
<dbReference type="InterPro" id="IPR036465">
    <property type="entry name" value="vWFA_dom_sf"/>
</dbReference>
<sequence>MSDSIASSKNMAKNKFLEVVFLLDITGSMGNQIEAMKRMIKEFLASAGDEPTLHMHVWTFTESSKKCYVCKSPANSTNSDLIKYVTKIQLSTPPSAPHDTGAYGGDYEENSVAAVSALLDSFDQNDNIMAFIITDAPPHHVSAGRTPEAEAEKKWLAEQDPSLPMDMFQRLDRIVESLNITFVPINYESHGHVDPFYLQAALLTDGVVLRPTVNDAGLLANGLVTLMHAMQSTIVDGKVNRSEQASAIESLANMFSIVKADPDTWVMFETDPIAPGQLRQEYKTLDGKEGITAGLFGLLETTMDRFTGKRAGKRCRSVDPDTVAAAVRVFVLAMMIKTGFAKDDHKAALDVAQAELARQLEKNVETGKRETFYLNRLLGNLLTTENSVKPSESTSSQCIITLQSAWDTISELEQVPTSVEDVEAWMEIVLQLTLCRLLNIRFPTDAEGKIDFMDAWSASVKNVSYGAPLSAYAAVALRNHSDDGATYLDPSTRETFNSALLLAHPDDPVLSSCYTTLSALPSLQGLVQGYLVSGGLNIFPSITVGLQGSTLLSNLRIIAQANKPNLVVAPVAYEWLRSVVWSLAISDVVPAVDVVKVIENEGTLNPEDNPSKLMTAFIRYMKKVDGKGQDLAKKWKYLYEELVTNSVSFAIRLRDKGEACELIPTDEALISCFIEEPTTYDPLALLHPAETFNAGEALKDVATHEKLRTLVREYPIFKHNRDMLRLFWDLLHQRDLTAVRETDDFPLTDDELVTATVESILLRKRTTRYVLSESKAWVRSTDVSLEGPLADLVKKGYVSRIGSWKTLRAEHARAKLLQALEKKAHGTNEVVKESTWNNLLKNTVFTLHDQTYSLTRMDAPTMLSCVPDQHISTLGAAIVRGTWTSGPPSQLRRHTAAILPLFSNNSTLQTEIQTAINSQAICSRELVNRHGHTVKNTYPGFTGWNQDYNDVRLATKKPDVATKLATMKKYKLYLDEVMPQIEKLESQLLRELASMVVWLPDYNSATKCMKETKYILENGGKCDLTKVADYKKKVEKSGTKKVGQTWWRCEA</sequence>
<dbReference type="EMBL" id="ML119688">
    <property type="protein sequence ID" value="RPA80462.1"/>
    <property type="molecule type" value="Genomic_DNA"/>
</dbReference>
<evidence type="ECO:0000313" key="1">
    <source>
        <dbReference type="EMBL" id="RPA80462.1"/>
    </source>
</evidence>
<dbReference type="AlphaFoldDB" id="A0A3N4I2Y4"/>
<accession>A0A3N4I2Y4</accession>
<dbReference type="SUPFAM" id="SSF53300">
    <property type="entry name" value="vWA-like"/>
    <property type="match status" value="1"/>
</dbReference>